<evidence type="ECO:0000256" key="5">
    <source>
        <dbReference type="SAM" id="Phobius"/>
    </source>
</evidence>
<sequence>MNTEAITLFYQLFYAIVPTISIIGNGFIVYVTIRSNGLRKPCNILIGLVSAGDIIHMLGHYVMLALFNFVEGHRIRHDYCAYMQCAPILGVVFSPMLLFALAVDRVLSLTKYYRNLVVDSYCIYLTLQILPASALGLTLSVWVILDSTSDGLIVCMVPTSLRGRAFQLFNKSVVVISVLIVITYVMFGFLLKETSLRSPAGWWRGYVARPQVADRGLIAEQKPPYTCRETRAESVSNKLILLC</sequence>
<dbReference type="Gene3D" id="1.20.1070.10">
    <property type="entry name" value="Rhodopsin 7-helix transmembrane proteins"/>
    <property type="match status" value="1"/>
</dbReference>
<evidence type="ECO:0000259" key="6">
    <source>
        <dbReference type="PROSITE" id="PS50262"/>
    </source>
</evidence>
<dbReference type="Pfam" id="PF10320">
    <property type="entry name" value="7TM_GPCR_Srsx"/>
    <property type="match status" value="1"/>
</dbReference>
<evidence type="ECO:0000256" key="2">
    <source>
        <dbReference type="ARBA" id="ARBA00022692"/>
    </source>
</evidence>
<feature type="domain" description="G-protein coupled receptors family 1 profile" evidence="6">
    <location>
        <begin position="24"/>
        <end position="144"/>
    </location>
</feature>
<dbReference type="OMA" id="EGHRIRH"/>
<keyword evidence="8" id="KW-1185">Reference proteome</keyword>
<proteinExistence type="predicted"/>
<evidence type="ECO:0000313" key="7">
    <source>
        <dbReference type="EMBL" id="VDL73983.1"/>
    </source>
</evidence>
<keyword evidence="3 5" id="KW-1133">Transmembrane helix</keyword>
<protein>
    <submittedName>
        <fullName evidence="9">G_PROTEIN_RECEP_F1_2 domain-containing protein</fullName>
    </submittedName>
</protein>
<evidence type="ECO:0000313" key="9">
    <source>
        <dbReference type="WBParaSite" id="NBR_0001039301-mRNA-1"/>
    </source>
</evidence>
<gene>
    <name evidence="7" type="ORF">NBR_LOCUS10394</name>
</gene>
<dbReference type="SUPFAM" id="SSF81321">
    <property type="entry name" value="Family A G protein-coupled receptor-like"/>
    <property type="match status" value="1"/>
</dbReference>
<evidence type="ECO:0000256" key="4">
    <source>
        <dbReference type="ARBA" id="ARBA00023136"/>
    </source>
</evidence>
<keyword evidence="2 5" id="KW-0812">Transmembrane</keyword>
<dbReference type="CDD" id="cd00637">
    <property type="entry name" value="7tm_classA_rhodopsin-like"/>
    <property type="match status" value="1"/>
</dbReference>
<reference evidence="7 8" key="2">
    <citation type="submission" date="2018-11" db="EMBL/GenBank/DDBJ databases">
        <authorList>
            <consortium name="Pathogen Informatics"/>
        </authorList>
    </citation>
    <scope>NUCLEOTIDE SEQUENCE [LARGE SCALE GENOMIC DNA]</scope>
</reference>
<comment type="subcellular location">
    <subcellularLocation>
        <location evidence="1">Membrane</location>
    </subcellularLocation>
</comment>
<dbReference type="WBParaSite" id="NBR_0001039301-mRNA-1">
    <property type="protein sequence ID" value="NBR_0001039301-mRNA-1"/>
    <property type="gene ID" value="NBR_0001039301"/>
</dbReference>
<dbReference type="SMART" id="SM01381">
    <property type="entry name" value="7TM_GPCR_Srsx"/>
    <property type="match status" value="1"/>
</dbReference>
<feature type="transmembrane region" description="Helical" evidence="5">
    <location>
        <begin position="12"/>
        <end position="33"/>
    </location>
</feature>
<feature type="transmembrane region" description="Helical" evidence="5">
    <location>
        <begin position="81"/>
        <end position="103"/>
    </location>
</feature>
<dbReference type="AlphaFoldDB" id="A0A0N4Y3J8"/>
<organism evidence="9">
    <name type="scientific">Nippostrongylus brasiliensis</name>
    <name type="common">Rat hookworm</name>
    <dbReference type="NCBI Taxonomy" id="27835"/>
    <lineage>
        <taxon>Eukaryota</taxon>
        <taxon>Metazoa</taxon>
        <taxon>Ecdysozoa</taxon>
        <taxon>Nematoda</taxon>
        <taxon>Chromadorea</taxon>
        <taxon>Rhabditida</taxon>
        <taxon>Rhabditina</taxon>
        <taxon>Rhabditomorpha</taxon>
        <taxon>Strongyloidea</taxon>
        <taxon>Heligmosomidae</taxon>
        <taxon>Nippostrongylus</taxon>
    </lineage>
</organism>
<dbReference type="GO" id="GO:0004930">
    <property type="term" value="F:G protein-coupled receptor activity"/>
    <property type="evidence" value="ECO:0007669"/>
    <property type="project" value="InterPro"/>
</dbReference>
<accession>A0A0N4Y3J8</accession>
<evidence type="ECO:0000313" key="8">
    <source>
        <dbReference type="Proteomes" id="UP000271162"/>
    </source>
</evidence>
<reference evidence="9" key="1">
    <citation type="submission" date="2017-02" db="UniProtKB">
        <authorList>
            <consortium name="WormBaseParasite"/>
        </authorList>
    </citation>
    <scope>IDENTIFICATION</scope>
</reference>
<evidence type="ECO:0000256" key="3">
    <source>
        <dbReference type="ARBA" id="ARBA00022989"/>
    </source>
</evidence>
<dbReference type="EMBL" id="UYSL01020309">
    <property type="protein sequence ID" value="VDL73983.1"/>
    <property type="molecule type" value="Genomic_DNA"/>
</dbReference>
<dbReference type="InterPro" id="IPR019424">
    <property type="entry name" value="7TM_GPCR_Srsx"/>
</dbReference>
<feature type="transmembrane region" description="Helical" evidence="5">
    <location>
        <begin position="123"/>
        <end position="145"/>
    </location>
</feature>
<dbReference type="STRING" id="27835.A0A0N4Y3J8"/>
<dbReference type="InterPro" id="IPR017452">
    <property type="entry name" value="GPCR_Rhodpsn_7TM"/>
</dbReference>
<dbReference type="GO" id="GO:0016020">
    <property type="term" value="C:membrane"/>
    <property type="evidence" value="ECO:0007669"/>
    <property type="project" value="UniProtKB-SubCell"/>
</dbReference>
<name>A0A0N4Y3J8_NIPBR</name>
<dbReference type="InterPro" id="IPR000276">
    <property type="entry name" value="GPCR_Rhodpsn"/>
</dbReference>
<dbReference type="InterPro" id="IPR047130">
    <property type="entry name" value="7TM_GPCR_Srsx_nematod"/>
</dbReference>
<feature type="transmembrane region" description="Helical" evidence="5">
    <location>
        <begin position="45"/>
        <end position="69"/>
    </location>
</feature>
<feature type="transmembrane region" description="Helical" evidence="5">
    <location>
        <begin position="165"/>
        <end position="191"/>
    </location>
</feature>
<dbReference type="Proteomes" id="UP000271162">
    <property type="component" value="Unassembled WGS sequence"/>
</dbReference>
<dbReference type="PROSITE" id="PS50262">
    <property type="entry name" value="G_PROTEIN_RECEP_F1_2"/>
    <property type="match status" value="1"/>
</dbReference>
<keyword evidence="4 5" id="KW-0472">Membrane</keyword>
<dbReference type="PANTHER" id="PTHR23360:SF5">
    <property type="entry name" value="G-PROTEIN COUPLED RECEPTORS FAMILY 1 PROFILE DOMAIN-CONTAINING PROTEIN"/>
    <property type="match status" value="1"/>
</dbReference>
<dbReference type="PANTHER" id="PTHR23360">
    <property type="entry name" value="G-PROTEIN COUPLED RECEPTORS FAMILY 1 PROFILE DOMAIN-CONTAINING PROTEIN-RELATED"/>
    <property type="match status" value="1"/>
</dbReference>
<evidence type="ECO:0000256" key="1">
    <source>
        <dbReference type="ARBA" id="ARBA00004370"/>
    </source>
</evidence>